<dbReference type="Proteomes" id="UP001162960">
    <property type="component" value="Chromosome"/>
</dbReference>
<proteinExistence type="predicted"/>
<reference evidence="1" key="1">
    <citation type="submission" date="2021-06" db="EMBL/GenBank/DDBJ databases">
        <title>Interrogation of the integrated mobile genetic elements in gut-associated Bacteroides with a consensus prediction approach.</title>
        <authorList>
            <person name="Campbell D.E."/>
            <person name="Leigh J.R."/>
            <person name="Kim T."/>
            <person name="England W."/>
            <person name="Whitaker R.J."/>
            <person name="Degnan P.H."/>
        </authorList>
    </citation>
    <scope>NUCLEOTIDE SEQUENCE</scope>
    <source>
        <strain evidence="1">VPI-3443</strain>
    </source>
</reference>
<dbReference type="EMBL" id="CP083685">
    <property type="protein sequence ID" value="UYU90274.1"/>
    <property type="molecule type" value="Genomic_DNA"/>
</dbReference>
<evidence type="ECO:0000313" key="2">
    <source>
        <dbReference type="Proteomes" id="UP001162960"/>
    </source>
</evidence>
<gene>
    <name evidence="1" type="ORF">KQP74_20405</name>
</gene>
<protein>
    <submittedName>
        <fullName evidence="1">Uncharacterized protein</fullName>
    </submittedName>
</protein>
<dbReference type="AlphaFoldDB" id="A0AB33TE15"/>
<organism evidence="1 2">
    <name type="scientific">Bacteroides thetaiotaomicron</name>
    <dbReference type="NCBI Taxonomy" id="818"/>
    <lineage>
        <taxon>Bacteria</taxon>
        <taxon>Pseudomonadati</taxon>
        <taxon>Bacteroidota</taxon>
        <taxon>Bacteroidia</taxon>
        <taxon>Bacteroidales</taxon>
        <taxon>Bacteroidaceae</taxon>
        <taxon>Bacteroides</taxon>
    </lineage>
</organism>
<sequence length="65" mass="7224">MKIELTHNDGGKITIFSEHIVSIYDGGSYTQIFLSGGSGVTVKERYETILDMLKHKPTNTKPKVV</sequence>
<accession>A0AB33TE15</accession>
<name>A0AB33TE15_BACT4</name>
<dbReference type="RefSeq" id="WP_055228766.1">
    <property type="nucleotide sequence ID" value="NZ_CP083685.1"/>
</dbReference>
<evidence type="ECO:0000313" key="1">
    <source>
        <dbReference type="EMBL" id="UYU90274.1"/>
    </source>
</evidence>